<comment type="caution">
    <text evidence="6">The sequence shown here is derived from an EMBL/GenBank/DDBJ whole genome shotgun (WGS) entry which is preliminary data.</text>
</comment>
<evidence type="ECO:0000256" key="1">
    <source>
        <dbReference type="ARBA" id="ARBA00023015"/>
    </source>
</evidence>
<evidence type="ECO:0000256" key="2">
    <source>
        <dbReference type="ARBA" id="ARBA00023125"/>
    </source>
</evidence>
<dbReference type="InterPro" id="IPR004645">
    <property type="entry name" value="Tfx_DNA-bd_arc"/>
</dbReference>
<dbReference type="PIRSF" id="PIRSF004932">
    <property type="entry name" value="DNA_bind_Tfx"/>
    <property type="match status" value="1"/>
</dbReference>
<proteinExistence type="predicted"/>
<evidence type="ECO:0000313" key="6">
    <source>
        <dbReference type="EMBL" id="KUK45092.1"/>
    </source>
</evidence>
<protein>
    <recommendedName>
        <fullName evidence="5">HTH cro/C1-type domain-containing protein</fullName>
    </recommendedName>
</protein>
<feature type="compositionally biased region" description="Polar residues" evidence="4">
    <location>
        <begin position="13"/>
        <end position="23"/>
    </location>
</feature>
<keyword evidence="1" id="KW-0805">Transcription regulation</keyword>
<evidence type="ECO:0000313" key="7">
    <source>
        <dbReference type="Proteomes" id="UP000057043"/>
    </source>
</evidence>
<sequence length="153" mass="17011">MARRADEDEEGEQGTNPSLLTNRQASVLRLRRKGMSQQEVAEQLGTTRSNVSILEKRALQNVAKARATLKEWTMIQAPVSLTIPAGTDVFDVPYLIFSEANKARIKLDIGSVDIVVQIKNKTPEALKKRVIRRDLEVAVTEDGLFLVQEAAPK</sequence>
<dbReference type="Proteomes" id="UP000057043">
    <property type="component" value="Unassembled WGS sequence"/>
</dbReference>
<dbReference type="InterPro" id="IPR036657">
    <property type="entry name" value="Tfx_DNA-bd_sf_arc"/>
</dbReference>
<dbReference type="GO" id="GO:0006352">
    <property type="term" value="P:DNA-templated transcription initiation"/>
    <property type="evidence" value="ECO:0007669"/>
    <property type="project" value="InterPro"/>
</dbReference>
<reference evidence="6 7" key="1">
    <citation type="journal article" date="2015" name="MBio">
        <title>Genome-Resolved Metagenomic Analysis Reveals Roles for Candidate Phyla and Other Microbial Community Members in Biogeochemical Transformations in Oil Reservoirs.</title>
        <authorList>
            <person name="Hu P."/>
            <person name="Tom L."/>
            <person name="Singh A."/>
            <person name="Thomas B.C."/>
            <person name="Baker B.J."/>
            <person name="Piceno Y.M."/>
            <person name="Andersen G.L."/>
            <person name="Banfield J.F."/>
        </authorList>
    </citation>
    <scope>NUCLEOTIDE SEQUENCE [LARGE SCALE GENOMIC DNA]</scope>
    <source>
        <strain evidence="6">57_489</strain>
    </source>
</reference>
<feature type="domain" description="HTH cro/C1-type" evidence="5">
    <location>
        <begin position="32"/>
        <end position="52"/>
    </location>
</feature>
<accession>A0A101FVI4</accession>
<dbReference type="GO" id="GO:0003677">
    <property type="term" value="F:DNA binding"/>
    <property type="evidence" value="ECO:0007669"/>
    <property type="project" value="UniProtKB-KW"/>
</dbReference>
<dbReference type="GO" id="GO:0003700">
    <property type="term" value="F:DNA-binding transcription factor activity"/>
    <property type="evidence" value="ECO:0007669"/>
    <property type="project" value="InterPro"/>
</dbReference>
<dbReference type="Pfam" id="PF14601">
    <property type="entry name" value="TFX_C"/>
    <property type="match status" value="1"/>
</dbReference>
<evidence type="ECO:0000256" key="3">
    <source>
        <dbReference type="ARBA" id="ARBA00023163"/>
    </source>
</evidence>
<gene>
    <name evidence="6" type="ORF">XD72_0496</name>
</gene>
<organism evidence="6 7">
    <name type="scientific">Methanothrix harundinacea</name>
    <dbReference type="NCBI Taxonomy" id="301375"/>
    <lineage>
        <taxon>Archaea</taxon>
        <taxon>Methanobacteriati</taxon>
        <taxon>Methanobacteriota</taxon>
        <taxon>Stenosarchaea group</taxon>
        <taxon>Methanomicrobia</taxon>
        <taxon>Methanotrichales</taxon>
        <taxon>Methanotrichaceae</taxon>
        <taxon>Methanothrix</taxon>
    </lineage>
</organism>
<dbReference type="SUPFAM" id="SSF89915">
    <property type="entry name" value="DNA-binding protein Tfx"/>
    <property type="match status" value="1"/>
</dbReference>
<keyword evidence="3" id="KW-0804">Transcription</keyword>
<evidence type="ECO:0000259" key="5">
    <source>
        <dbReference type="PROSITE" id="PS50943"/>
    </source>
</evidence>
<dbReference type="AlphaFoldDB" id="A0A101FVI4"/>
<evidence type="ECO:0000256" key="4">
    <source>
        <dbReference type="SAM" id="MobiDB-lite"/>
    </source>
</evidence>
<dbReference type="EMBL" id="LGFT01000008">
    <property type="protein sequence ID" value="KUK45092.1"/>
    <property type="molecule type" value="Genomic_DNA"/>
</dbReference>
<keyword evidence="2" id="KW-0238">DNA-binding</keyword>
<dbReference type="PATRIC" id="fig|301375.7.peg.2262"/>
<dbReference type="NCBIfam" id="NF003055">
    <property type="entry name" value="PRK03975.1-2"/>
    <property type="match status" value="1"/>
</dbReference>
<dbReference type="InterPro" id="IPR001387">
    <property type="entry name" value="Cro/C1-type_HTH"/>
</dbReference>
<name>A0A101FVI4_9EURY</name>
<dbReference type="PROSITE" id="PS50943">
    <property type="entry name" value="HTH_CROC1"/>
    <property type="match status" value="1"/>
</dbReference>
<feature type="region of interest" description="Disordered" evidence="4">
    <location>
        <begin position="1"/>
        <end position="23"/>
    </location>
</feature>
<dbReference type="InterPro" id="IPR018384">
    <property type="entry name" value="Tfx_DNA-bd_euryarc"/>
</dbReference>
<dbReference type="NCBIfam" id="TIGR00721">
    <property type="entry name" value="tfx"/>
    <property type="match status" value="1"/>
</dbReference>
<dbReference type="Gene3D" id="3.30.1190.10">
    <property type="entry name" value="DNA-binding protein Tfx superfamily, archaea"/>
    <property type="match status" value="1"/>
</dbReference>
<dbReference type="Pfam" id="PF04545">
    <property type="entry name" value="Sigma70_r4"/>
    <property type="match status" value="1"/>
</dbReference>
<dbReference type="NCBIfam" id="NF003056">
    <property type="entry name" value="PRK03975.1-4"/>
    <property type="match status" value="1"/>
</dbReference>
<dbReference type="InterPro" id="IPR029291">
    <property type="entry name" value="Tfx_C"/>
</dbReference>
<dbReference type="InterPro" id="IPR007630">
    <property type="entry name" value="RNA_pol_sigma70_r4"/>
</dbReference>